<evidence type="ECO:0000313" key="5">
    <source>
        <dbReference type="Proteomes" id="UP001501231"/>
    </source>
</evidence>
<feature type="domain" description="DUF4429" evidence="3">
    <location>
        <begin position="139"/>
        <end position="225"/>
    </location>
</feature>
<evidence type="ECO:0000259" key="3">
    <source>
        <dbReference type="Pfam" id="PF14472"/>
    </source>
</evidence>
<dbReference type="InterPro" id="IPR027860">
    <property type="entry name" value="DUF4429"/>
</dbReference>
<feature type="domain" description="SHOCT" evidence="2">
    <location>
        <begin position="265"/>
        <end position="291"/>
    </location>
</feature>
<dbReference type="Pfam" id="PF09851">
    <property type="entry name" value="SHOCT"/>
    <property type="match status" value="1"/>
</dbReference>
<feature type="domain" description="DUF4429" evidence="3">
    <location>
        <begin position="11"/>
        <end position="105"/>
    </location>
</feature>
<dbReference type="RefSeq" id="WP_344598541.1">
    <property type="nucleotide sequence ID" value="NZ_BAAARW010000050.1"/>
</dbReference>
<gene>
    <name evidence="4" type="ORF">GCM10010191_93940</name>
</gene>
<keyword evidence="5" id="KW-1185">Reference proteome</keyword>
<accession>A0ABN3KJE3</accession>
<protein>
    <submittedName>
        <fullName evidence="4">DUF4429 domain-containing protein</fullName>
    </submittedName>
</protein>
<reference evidence="4 5" key="1">
    <citation type="journal article" date="2019" name="Int. J. Syst. Evol. Microbiol.">
        <title>The Global Catalogue of Microorganisms (GCM) 10K type strain sequencing project: providing services to taxonomists for standard genome sequencing and annotation.</title>
        <authorList>
            <consortium name="The Broad Institute Genomics Platform"/>
            <consortium name="The Broad Institute Genome Sequencing Center for Infectious Disease"/>
            <person name="Wu L."/>
            <person name="Ma J."/>
        </authorList>
    </citation>
    <scope>NUCLEOTIDE SEQUENCE [LARGE SCALE GENOMIC DNA]</scope>
    <source>
        <strain evidence="4 5">JCM 3325</strain>
    </source>
</reference>
<sequence length="293" mass="31217">MAEVASKDGAWTFDGEVVRIVPGHDRSVHKLRKALGELVVPLEAIRGVTYEPGRKGGRLRLRLRDGADPLSQAVAGGLPDSADPYTLAIGADRTGAAEFLVDDVRNSLLVWEIPEGPCDRYVLPGPGVPLTATAGDGTASFDGERVRLEWNWLASGSKTDAGTQVFELKDLTGVEWVRQVGMGYGYLRFRLRTPGPDRSPEEDPRALSWGIQKEGGTTALLAAAVLARLPHPSGTGGGKAALEPAPDGAGRPADAAADPDAMVRRLRELGELHRQGVLTDEEFTAAKRTLLGM</sequence>
<feature type="region of interest" description="Disordered" evidence="1">
    <location>
        <begin position="233"/>
        <end position="257"/>
    </location>
</feature>
<evidence type="ECO:0000256" key="1">
    <source>
        <dbReference type="SAM" id="MobiDB-lite"/>
    </source>
</evidence>
<comment type="caution">
    <text evidence="4">The sequence shown here is derived from an EMBL/GenBank/DDBJ whole genome shotgun (WGS) entry which is preliminary data.</text>
</comment>
<dbReference type="Proteomes" id="UP001501231">
    <property type="component" value="Unassembled WGS sequence"/>
</dbReference>
<dbReference type="EMBL" id="BAAARW010000050">
    <property type="protein sequence ID" value="GAA2459035.1"/>
    <property type="molecule type" value="Genomic_DNA"/>
</dbReference>
<organism evidence="4 5">
    <name type="scientific">Actinomadura vinacea</name>
    <dbReference type="NCBI Taxonomy" id="115336"/>
    <lineage>
        <taxon>Bacteria</taxon>
        <taxon>Bacillati</taxon>
        <taxon>Actinomycetota</taxon>
        <taxon>Actinomycetes</taxon>
        <taxon>Streptosporangiales</taxon>
        <taxon>Thermomonosporaceae</taxon>
        <taxon>Actinomadura</taxon>
    </lineage>
</organism>
<dbReference type="Pfam" id="PF14472">
    <property type="entry name" value="DUF4429"/>
    <property type="match status" value="2"/>
</dbReference>
<feature type="compositionally biased region" description="Low complexity" evidence="1">
    <location>
        <begin position="244"/>
        <end position="257"/>
    </location>
</feature>
<name>A0ABN3KJE3_9ACTN</name>
<evidence type="ECO:0000313" key="4">
    <source>
        <dbReference type="EMBL" id="GAA2459035.1"/>
    </source>
</evidence>
<dbReference type="InterPro" id="IPR018649">
    <property type="entry name" value="SHOCT"/>
</dbReference>
<proteinExistence type="predicted"/>
<evidence type="ECO:0000259" key="2">
    <source>
        <dbReference type="Pfam" id="PF09851"/>
    </source>
</evidence>